<proteinExistence type="predicted"/>
<dbReference type="PATRIC" id="fig|190650.5.peg.892"/>
<dbReference type="PIR" id="D87358">
    <property type="entry name" value="D87358"/>
</dbReference>
<feature type="region of interest" description="Disordered" evidence="1">
    <location>
        <begin position="1"/>
        <end position="66"/>
    </location>
</feature>
<dbReference type="KEGG" id="ccr:CC_0879"/>
<evidence type="ECO:0000313" key="2">
    <source>
        <dbReference type="EMBL" id="AAK22864.1"/>
    </source>
</evidence>
<reference evidence="2 3" key="1">
    <citation type="journal article" date="2001" name="Proc. Natl. Acad. Sci. U.S.A.">
        <title>Complete genome sequence of Caulobacter crescentus.</title>
        <authorList>
            <person name="Nierman W.C."/>
            <person name="Feldblyum T.V."/>
            <person name="Laub M.T."/>
            <person name="Paulsen I.T."/>
            <person name="Nelson K.E."/>
            <person name="Eisen J.A."/>
            <person name="Heidelberg J.F."/>
            <person name="Alley M.R."/>
            <person name="Ohta N."/>
            <person name="Maddock J.R."/>
            <person name="Potocka I."/>
            <person name="Nelson W.C."/>
            <person name="Newton A."/>
            <person name="Stephens C."/>
            <person name="Phadke N.D."/>
            <person name="Ely B."/>
            <person name="DeBoy R.T."/>
            <person name="Dodson R.J."/>
            <person name="Durkin A.S."/>
            <person name="Gwinn M.L."/>
            <person name="Haft D.H."/>
            <person name="Kolonay J.F."/>
            <person name="Smit J."/>
            <person name="Craven M.B."/>
            <person name="Khouri H."/>
            <person name="Shetty J."/>
            <person name="Berry K."/>
            <person name="Utterback T."/>
            <person name="Tran K."/>
            <person name="Wolf A."/>
            <person name="Vamathevan J."/>
            <person name="Ermolaeva M."/>
            <person name="White O."/>
            <person name="Salzberg S.L."/>
            <person name="Venter J.C."/>
            <person name="Shapiro L."/>
            <person name="Fraser C.M."/>
        </authorList>
    </citation>
    <scope>NUCLEOTIDE SEQUENCE [LARGE SCALE GENOMIC DNA]</scope>
    <source>
        <strain evidence="3">ATCC 19089 / CB15</strain>
    </source>
</reference>
<sequence>MTSSLSPCGRGWPRRKPGSGEGLKTISAATGLSAGRGGFRSRDPSSVAFSDTFSRKGRRGRAFSRPPFALSPRMAKTTKLITEFDIEVDGDPYVWRLHRLPQWSYDPSERHGKVIAARHKEGQREALIEFPPGPKPKFSAPPLKPSQIPVRIVAKAIASAIEAGWEPLSRGKPVVIYVDEEGA</sequence>
<dbReference type="EMBL" id="AE005673">
    <property type="protein sequence ID" value="AAK22864.1"/>
    <property type="molecule type" value="Genomic_DNA"/>
</dbReference>
<accession>Q9A9T3</accession>
<dbReference type="Proteomes" id="UP000001816">
    <property type="component" value="Chromosome"/>
</dbReference>
<dbReference type="EnsemblBacteria" id="AAK22864">
    <property type="protein sequence ID" value="AAK22864"/>
    <property type="gene ID" value="CC_0879"/>
</dbReference>
<dbReference type="BioCyc" id="CAULO:CC0879-MONOMER"/>
<dbReference type="eggNOG" id="ENOG5032Z6B">
    <property type="taxonomic scope" value="Bacteria"/>
</dbReference>
<evidence type="ECO:0000256" key="1">
    <source>
        <dbReference type="SAM" id="MobiDB-lite"/>
    </source>
</evidence>
<dbReference type="HOGENOM" id="CLU_1472677_0_0_5"/>
<organism evidence="2 3">
    <name type="scientific">Caulobacter vibrioides (strain ATCC 19089 / CIP 103742 / CB 15)</name>
    <name type="common">Caulobacter crescentus</name>
    <dbReference type="NCBI Taxonomy" id="190650"/>
    <lineage>
        <taxon>Bacteria</taxon>
        <taxon>Pseudomonadati</taxon>
        <taxon>Pseudomonadota</taxon>
        <taxon>Alphaproteobacteria</taxon>
        <taxon>Caulobacterales</taxon>
        <taxon>Caulobacteraceae</taxon>
        <taxon>Caulobacter</taxon>
    </lineage>
</organism>
<name>Q9A9T3_CAUVC</name>
<dbReference type="AlphaFoldDB" id="Q9A9T3"/>
<evidence type="ECO:0000313" key="3">
    <source>
        <dbReference type="Proteomes" id="UP000001816"/>
    </source>
</evidence>
<gene>
    <name evidence="2" type="ordered locus">CC_0879</name>
</gene>
<keyword evidence="3" id="KW-1185">Reference proteome</keyword>
<protein>
    <submittedName>
        <fullName evidence="2">Uncharacterized protein</fullName>
    </submittedName>
</protein>
<dbReference type="STRING" id="190650.CC_0879"/>